<dbReference type="EMBL" id="BGZK01002726">
    <property type="protein sequence ID" value="GBP96058.1"/>
    <property type="molecule type" value="Genomic_DNA"/>
</dbReference>
<dbReference type="SUPFAM" id="SSF63520">
    <property type="entry name" value="PTS-regulatory domain, PRD"/>
    <property type="match status" value="1"/>
</dbReference>
<evidence type="ECO:0000313" key="3">
    <source>
        <dbReference type="Proteomes" id="UP000299102"/>
    </source>
</evidence>
<dbReference type="STRING" id="151549.A0A4C2A7I1"/>
<organism evidence="2 3">
    <name type="scientific">Eumeta variegata</name>
    <name type="common">Bagworm moth</name>
    <name type="synonym">Eumeta japonica</name>
    <dbReference type="NCBI Taxonomy" id="151549"/>
    <lineage>
        <taxon>Eukaryota</taxon>
        <taxon>Metazoa</taxon>
        <taxon>Ecdysozoa</taxon>
        <taxon>Arthropoda</taxon>
        <taxon>Hexapoda</taxon>
        <taxon>Insecta</taxon>
        <taxon>Pterygota</taxon>
        <taxon>Neoptera</taxon>
        <taxon>Endopterygota</taxon>
        <taxon>Lepidoptera</taxon>
        <taxon>Glossata</taxon>
        <taxon>Ditrysia</taxon>
        <taxon>Tineoidea</taxon>
        <taxon>Psychidae</taxon>
        <taxon>Oiketicinae</taxon>
        <taxon>Eumeta</taxon>
    </lineage>
</organism>
<evidence type="ECO:0000313" key="2">
    <source>
        <dbReference type="EMBL" id="GBP96058.1"/>
    </source>
</evidence>
<dbReference type="GO" id="GO:0006355">
    <property type="term" value="P:regulation of DNA-templated transcription"/>
    <property type="evidence" value="ECO:0007669"/>
    <property type="project" value="InterPro"/>
</dbReference>
<dbReference type="AlphaFoldDB" id="A0A4C2A7I1"/>
<protein>
    <submittedName>
        <fullName evidence="2">Uncharacterized protein</fullName>
    </submittedName>
</protein>
<accession>A0A4C2A7I1</accession>
<reference evidence="2 3" key="1">
    <citation type="journal article" date="2019" name="Commun. Biol.">
        <title>The bagworm genome reveals a unique fibroin gene that provides high tensile strength.</title>
        <authorList>
            <person name="Kono N."/>
            <person name="Nakamura H."/>
            <person name="Ohtoshi R."/>
            <person name="Tomita M."/>
            <person name="Numata K."/>
            <person name="Arakawa K."/>
        </authorList>
    </citation>
    <scope>NUCLEOTIDE SEQUENCE [LARGE SCALE GENOMIC DNA]</scope>
</reference>
<keyword evidence="3" id="KW-1185">Reference proteome</keyword>
<dbReference type="Proteomes" id="UP000299102">
    <property type="component" value="Unassembled WGS sequence"/>
</dbReference>
<dbReference type="OrthoDB" id="10065496at2759"/>
<evidence type="ECO:0000256" key="1">
    <source>
        <dbReference type="SAM" id="Coils"/>
    </source>
</evidence>
<dbReference type="InterPro" id="IPR036634">
    <property type="entry name" value="PRD_sf"/>
</dbReference>
<comment type="caution">
    <text evidence="2">The sequence shown here is derived from an EMBL/GenBank/DDBJ whole genome shotgun (WGS) entry which is preliminary data.</text>
</comment>
<name>A0A4C2A7I1_EUMVA</name>
<sequence length="352" mass="41188">MGVVHKSNEAYEVDTRQSIACCSKYFEIMNDMLRDLQECSASKTIFEEHKQQLIISSSTALNSINDFISSKPLDNSQILIMCMLRHILQAYQRFQQHDQSLLQNRDYFLPNKQLNFLQLIKNFIDVIYETCNNTLPKDEVFHFLIATLECLCNTRENLESLANKLLSVFLMEYTDELKEMLNNFEKELNLNALENHTTVSGILYNIDKAIENLETSLKMLQEQIVHVQNIKENNVDEHLNLCIRLSEYAAVVLQFEMCPEEQQFENLIKLYDEAHQQWLQKRNAYAVSVWKRIRMKLEGRDPDHNRRSTVAEQVEFVIRKLPMKIIWLLYMKVGLLGCSLLRTTAPSGKEHG</sequence>
<feature type="coiled-coil region" evidence="1">
    <location>
        <begin position="170"/>
        <end position="230"/>
    </location>
</feature>
<keyword evidence="1" id="KW-0175">Coiled coil</keyword>
<gene>
    <name evidence="2" type="ORF">EVAR_67337_1</name>
</gene>
<proteinExistence type="predicted"/>